<dbReference type="EMBL" id="JAMKFB020000009">
    <property type="protein sequence ID" value="KAL0184105.1"/>
    <property type="molecule type" value="Genomic_DNA"/>
</dbReference>
<keyword evidence="2" id="KW-1185">Reference proteome</keyword>
<accession>A0ABD0QE36</accession>
<protein>
    <submittedName>
        <fullName evidence="1">Uncharacterized protein</fullName>
    </submittedName>
</protein>
<gene>
    <name evidence="1" type="ORF">M9458_019801</name>
</gene>
<feature type="non-terminal residue" evidence="1">
    <location>
        <position position="1"/>
    </location>
</feature>
<evidence type="ECO:0000313" key="1">
    <source>
        <dbReference type="EMBL" id="KAL0184105.1"/>
    </source>
</evidence>
<reference evidence="1 2" key="1">
    <citation type="submission" date="2024-05" db="EMBL/GenBank/DDBJ databases">
        <title>Genome sequencing and assembly of Indian major carp, Cirrhinus mrigala (Hamilton, 1822).</title>
        <authorList>
            <person name="Mohindra V."/>
            <person name="Chowdhury L.M."/>
            <person name="Lal K."/>
            <person name="Jena J.K."/>
        </authorList>
    </citation>
    <scope>NUCLEOTIDE SEQUENCE [LARGE SCALE GENOMIC DNA]</scope>
    <source>
        <strain evidence="1">CM1030</strain>
        <tissue evidence="1">Blood</tissue>
    </source>
</reference>
<name>A0ABD0QE36_CIRMR</name>
<dbReference type="Proteomes" id="UP001529510">
    <property type="component" value="Unassembled WGS sequence"/>
</dbReference>
<sequence length="78" mass="8391">LDTGFTDIPKIISEEDVDILPYIDWTEEKLMTGDFAVLDLFGITPPVLPPPPPPAAALDLSAITAPMPSGHHALAYHL</sequence>
<organism evidence="1 2">
    <name type="scientific">Cirrhinus mrigala</name>
    <name type="common">Mrigala</name>
    <dbReference type="NCBI Taxonomy" id="683832"/>
    <lineage>
        <taxon>Eukaryota</taxon>
        <taxon>Metazoa</taxon>
        <taxon>Chordata</taxon>
        <taxon>Craniata</taxon>
        <taxon>Vertebrata</taxon>
        <taxon>Euteleostomi</taxon>
        <taxon>Actinopterygii</taxon>
        <taxon>Neopterygii</taxon>
        <taxon>Teleostei</taxon>
        <taxon>Ostariophysi</taxon>
        <taxon>Cypriniformes</taxon>
        <taxon>Cyprinidae</taxon>
        <taxon>Labeoninae</taxon>
        <taxon>Labeonini</taxon>
        <taxon>Cirrhinus</taxon>
    </lineage>
</organism>
<feature type="non-terminal residue" evidence="1">
    <location>
        <position position="78"/>
    </location>
</feature>
<comment type="caution">
    <text evidence="1">The sequence shown here is derived from an EMBL/GenBank/DDBJ whole genome shotgun (WGS) entry which is preliminary data.</text>
</comment>
<proteinExistence type="predicted"/>
<dbReference type="AlphaFoldDB" id="A0ABD0QE36"/>
<evidence type="ECO:0000313" key="2">
    <source>
        <dbReference type="Proteomes" id="UP001529510"/>
    </source>
</evidence>